<dbReference type="GO" id="GO:0000993">
    <property type="term" value="F:RNA polymerase II complex binding"/>
    <property type="evidence" value="ECO:0007669"/>
    <property type="project" value="InterPro"/>
</dbReference>
<organism evidence="3 4">
    <name type="scientific">Zygosaccharomyces rouxii (strain ATCC 2623 / CBS 732 / NBRC 1130 / NCYC 568 / NRRL Y-229)</name>
    <dbReference type="NCBI Taxonomy" id="559307"/>
    <lineage>
        <taxon>Eukaryota</taxon>
        <taxon>Fungi</taxon>
        <taxon>Dikarya</taxon>
        <taxon>Ascomycota</taxon>
        <taxon>Saccharomycotina</taxon>
        <taxon>Saccharomycetes</taxon>
        <taxon>Saccharomycetales</taxon>
        <taxon>Saccharomycetaceae</taxon>
        <taxon>Zygosaccharomyces</taxon>
    </lineage>
</organism>
<dbReference type="FunCoup" id="C5DQA0">
    <property type="interactions" value="554"/>
</dbReference>
<dbReference type="PANTHER" id="PTHR15921">
    <property type="entry name" value="PRE-MRNA CLEAVAGE COMPLEX II"/>
    <property type="match status" value="1"/>
</dbReference>
<dbReference type="PANTHER" id="PTHR15921:SF3">
    <property type="entry name" value="PRE-MRNA CLEAVAGE COMPLEX 2 PROTEIN PCF11"/>
    <property type="match status" value="1"/>
</dbReference>
<dbReference type="InterPro" id="IPR047415">
    <property type="entry name" value="Pcf11_CID"/>
</dbReference>
<evidence type="ECO:0000256" key="1">
    <source>
        <dbReference type="SAM" id="Coils"/>
    </source>
</evidence>
<gene>
    <name evidence="3" type="ordered locus">ZYRO0A09834g</name>
</gene>
<dbReference type="FunFam" id="1.25.40.90:FF:000016">
    <property type="entry name" value="mRNA cleavage factor complex component Pcf11"/>
    <property type="match status" value="1"/>
</dbReference>
<dbReference type="Pfam" id="PF21940">
    <property type="entry name" value="Pfc11_Rna14-15-ID"/>
    <property type="match status" value="1"/>
</dbReference>
<dbReference type="InterPro" id="IPR054127">
    <property type="entry name" value="Pcf11_C"/>
</dbReference>
<feature type="domain" description="CID" evidence="2">
    <location>
        <begin position="4"/>
        <end position="142"/>
    </location>
</feature>
<dbReference type="PROSITE" id="PS51391">
    <property type="entry name" value="CID"/>
    <property type="match status" value="1"/>
</dbReference>
<dbReference type="InterPro" id="IPR008942">
    <property type="entry name" value="ENTH_VHS"/>
</dbReference>
<dbReference type="InterPro" id="IPR021605">
    <property type="entry name" value="Pcf11_Clp1-ID"/>
</dbReference>
<dbReference type="Gene3D" id="1.25.40.90">
    <property type="match status" value="1"/>
</dbReference>
<dbReference type="InterPro" id="IPR054128">
    <property type="entry name" value="Pfc11_Rna14/15-ID"/>
</dbReference>
<feature type="coiled-coil region" evidence="1">
    <location>
        <begin position="192"/>
        <end position="269"/>
    </location>
</feature>
<dbReference type="SMART" id="SM00582">
    <property type="entry name" value="RPR"/>
    <property type="match status" value="1"/>
</dbReference>
<dbReference type="GO" id="GO:0005737">
    <property type="term" value="C:cytoplasm"/>
    <property type="evidence" value="ECO:0007669"/>
    <property type="project" value="TreeGrafter"/>
</dbReference>
<evidence type="ECO:0000313" key="4">
    <source>
        <dbReference type="Proteomes" id="UP000008536"/>
    </source>
</evidence>
<dbReference type="InterPro" id="IPR045154">
    <property type="entry name" value="PCF11-like"/>
</dbReference>
<evidence type="ECO:0000313" key="3">
    <source>
        <dbReference type="EMBL" id="CAR25861.1"/>
    </source>
</evidence>
<dbReference type="Pfam" id="PF04818">
    <property type="entry name" value="CID"/>
    <property type="match status" value="1"/>
</dbReference>
<dbReference type="HOGENOM" id="CLU_015606_1_0_1"/>
<dbReference type="InterPro" id="IPR006569">
    <property type="entry name" value="CID_dom"/>
</dbReference>
<dbReference type="InParanoid" id="C5DQA0"/>
<proteinExistence type="predicted"/>
<keyword evidence="4" id="KW-1185">Reference proteome</keyword>
<dbReference type="GO" id="GO:0003729">
    <property type="term" value="F:mRNA binding"/>
    <property type="evidence" value="ECO:0007669"/>
    <property type="project" value="InterPro"/>
</dbReference>
<accession>C5DQA0</accession>
<dbReference type="AlphaFoldDB" id="C5DQA0"/>
<dbReference type="Proteomes" id="UP000008536">
    <property type="component" value="Chromosome A"/>
</dbReference>
<sequence>MDKEAEIVVKDFTSILEELTFNSRPIITTLTKIAEENIPCAQYFVDALEAKLERCPPKQKLCAFYALDSICKNAGSPYTIYFSRNLFSLYRRTYLLVDNTTRTKLINMFKTWMVPNESTGGYSPLFEKTALEKIEQFLIKASALHQKNFQSMLPTPTVPLLMREIDKLTALSTERLRAQPQDEKLNMKLVVLSQLKQELQREKLTAGALKQLQMQLRQIFAQDQQTLQDRQRHQQQEQFVQQQQQQLQQQQHQQQQQQHQNQNQNQQQNPLYGQSVIPLFGDSSNIGRGVSSLFGGPQSILSPLNFSEFDRQSKKTKLQELYQSLDEEGLVYKPPKESIVTLCSRLGADQNGLGTHQQQTHKPLPPMDFLHGILADCKASFATVHVDILNTPNLQLSQQVISNENPIVNNCLVHLLYRAKPNKCNVCGKRFGNDVEEKRLQAEHLDWHFRIHKRMKGSEGTVISGTGLGGTAAQKNIQSRNWYLHDSQWVNFKDEEIVSTNRTTDESLTLANLDAQSTNAQSSVPVEEIKSPETVAVDESILRKKYVVVPELAEDMSFQCPICKDAVTGLYDEDLGEWVWKNSMEANGKYFHATCYYEAVKNNSGSNVVQLDLEKLKHLVSG</sequence>
<dbReference type="KEGG" id="zro:ZYRO0A09834g"/>
<dbReference type="Pfam" id="PF21936">
    <property type="entry name" value="Pcf11_C"/>
    <property type="match status" value="1"/>
</dbReference>
<dbReference type="GO" id="GO:0031124">
    <property type="term" value="P:mRNA 3'-end processing"/>
    <property type="evidence" value="ECO:0007669"/>
    <property type="project" value="InterPro"/>
</dbReference>
<reference evidence="3 4" key="1">
    <citation type="journal article" date="2009" name="Genome Res.">
        <title>Comparative genomics of protoploid Saccharomycetaceae.</title>
        <authorList>
            <consortium name="The Genolevures Consortium"/>
            <person name="Souciet J.-L."/>
            <person name="Dujon B."/>
            <person name="Gaillardin C."/>
            <person name="Johnston M."/>
            <person name="Baret P.V."/>
            <person name="Cliften P."/>
            <person name="Sherman D.J."/>
            <person name="Weissenbach J."/>
            <person name="Westhof E."/>
            <person name="Wincker P."/>
            <person name="Jubin C."/>
            <person name="Poulain J."/>
            <person name="Barbe V."/>
            <person name="Segurens B."/>
            <person name="Artiguenave F."/>
            <person name="Anthouard V."/>
            <person name="Vacherie B."/>
            <person name="Val M.-E."/>
            <person name="Fulton R.S."/>
            <person name="Minx P."/>
            <person name="Wilson R."/>
            <person name="Durrens P."/>
            <person name="Jean G."/>
            <person name="Marck C."/>
            <person name="Martin T."/>
            <person name="Nikolski M."/>
            <person name="Rolland T."/>
            <person name="Seret M.-L."/>
            <person name="Casaregola S."/>
            <person name="Despons L."/>
            <person name="Fairhead C."/>
            <person name="Fischer G."/>
            <person name="Lafontaine I."/>
            <person name="Leh V."/>
            <person name="Lemaire M."/>
            <person name="de Montigny J."/>
            <person name="Neuveglise C."/>
            <person name="Thierry A."/>
            <person name="Blanc-Lenfle I."/>
            <person name="Bleykasten C."/>
            <person name="Diffels J."/>
            <person name="Fritsch E."/>
            <person name="Frangeul L."/>
            <person name="Goeffon A."/>
            <person name="Jauniaux N."/>
            <person name="Kachouri-Lafond R."/>
            <person name="Payen C."/>
            <person name="Potier S."/>
            <person name="Pribylova L."/>
            <person name="Ozanne C."/>
            <person name="Richard G.-F."/>
            <person name="Sacerdot C."/>
            <person name="Straub M.-L."/>
            <person name="Talla E."/>
        </authorList>
    </citation>
    <scope>NUCLEOTIDE SEQUENCE [LARGE SCALE GENOMIC DNA]</scope>
    <source>
        <strain evidence="3 4">ATCC 2623 / CBS 732 / BCRC 21506 / NBRC 1130 / NCYC 568 / NRRL Y-229</strain>
    </source>
</reference>
<dbReference type="SUPFAM" id="SSF48464">
    <property type="entry name" value="ENTH/VHS domain"/>
    <property type="match status" value="1"/>
</dbReference>
<dbReference type="Pfam" id="PF11526">
    <property type="entry name" value="Pfc11_Clp1_ID"/>
    <property type="match status" value="1"/>
</dbReference>
<dbReference type="GO" id="GO:0005849">
    <property type="term" value="C:mRNA cleavage factor complex"/>
    <property type="evidence" value="ECO:0007669"/>
    <property type="project" value="InterPro"/>
</dbReference>
<evidence type="ECO:0000259" key="2">
    <source>
        <dbReference type="PROSITE" id="PS51391"/>
    </source>
</evidence>
<keyword evidence="1" id="KW-0175">Coiled coil</keyword>
<name>C5DQA0_ZYGRC</name>
<protein>
    <submittedName>
        <fullName evidence="3">ZYRO0A09834p</fullName>
    </submittedName>
</protein>
<dbReference type="CDD" id="cd16982">
    <property type="entry name" value="CID_Pcf11"/>
    <property type="match status" value="1"/>
</dbReference>
<dbReference type="GO" id="GO:0006369">
    <property type="term" value="P:termination of RNA polymerase II transcription"/>
    <property type="evidence" value="ECO:0007669"/>
    <property type="project" value="InterPro"/>
</dbReference>
<dbReference type="STRING" id="559307.C5DQA0"/>
<dbReference type="EMBL" id="CU928173">
    <property type="protein sequence ID" value="CAR25861.1"/>
    <property type="molecule type" value="Genomic_DNA"/>
</dbReference>